<feature type="topological domain" description="Lumenal" evidence="9">
    <location>
        <begin position="126"/>
        <end position="181"/>
    </location>
</feature>
<keyword evidence="5 9" id="KW-0931">ER-Golgi transport</keyword>
<comment type="subcellular location">
    <subcellularLocation>
        <location evidence="9">Endoplasmic reticulum membrane</location>
        <topology evidence="9">Multi-pass membrane protein</topology>
    </subcellularLocation>
    <subcellularLocation>
        <location evidence="9">Golgi apparatus membrane</location>
        <topology evidence="9">Multi-pass membrane protein</topology>
    </subcellularLocation>
</comment>
<evidence type="ECO:0000256" key="8">
    <source>
        <dbReference type="ARBA" id="ARBA00023136"/>
    </source>
</evidence>
<dbReference type="RefSeq" id="XP_056082363.1">
    <property type="nucleotide sequence ID" value="XM_056222699.1"/>
</dbReference>
<sequence length="235" mass="27238">MHWAAVVAIFFIVVTKFLQYTNKYHEKWISKFAPGNALSREYSAKMKERHELKEQNNSISAQDNYAKWTKNNRKLDSLDKEINNLKNKIQSENKAFQAHLHKLKLLTLTVPFFVFKIVYGKTPIYKLNSSTSTLFPTFVTGIWSQGWLYVILHPLRTISQKWHIMEGKFGFSKLDAMALQSVSLGIWIWALMNVINGTEFIVNQLFLTPKMEAPAFANTQEEKNLDCTDNNVILD</sequence>
<comment type="function">
    <text evidence="9">Required for the post-translational delivery of tail-anchored (TA) proteins to the endoplasmic reticulum. Together with GET2, acts as a membrane receptor for soluble GET3, which recognizes and selectively binds the transmembrane domain of TA proteins in the cytosol. The GET complex cooperates with the HDEL receptor ERD2 to mediate the ATP-dependent retrieval of resident ER proteins that contain a C-terminal H-D-E-L retention signal from the Golgi to the ER.</text>
</comment>
<keyword evidence="4 9" id="KW-0256">Endoplasmic reticulum</keyword>
<evidence type="ECO:0000256" key="9">
    <source>
        <dbReference type="HAMAP-Rule" id="MF_03113"/>
    </source>
</evidence>
<dbReference type="GO" id="GO:0071816">
    <property type="term" value="P:tail-anchored membrane protein insertion into ER membrane"/>
    <property type="evidence" value="ECO:0007669"/>
    <property type="project" value="InterPro"/>
</dbReference>
<dbReference type="PANTHER" id="PTHR42650:SF1">
    <property type="entry name" value="GUIDED ENTRY OF TAIL-ANCHORED PROTEINS FACTOR 1"/>
    <property type="match status" value="1"/>
</dbReference>
<keyword evidence="10" id="KW-0732">Signal</keyword>
<evidence type="ECO:0000256" key="7">
    <source>
        <dbReference type="ARBA" id="ARBA00023054"/>
    </source>
</evidence>
<keyword evidence="3 9" id="KW-0812">Transmembrane</keyword>
<feature type="topological domain" description="Cytoplasmic" evidence="9">
    <location>
        <begin position="199"/>
        <end position="235"/>
    </location>
</feature>
<keyword evidence="6 9" id="KW-1133">Transmembrane helix</keyword>
<dbReference type="HAMAP" id="MF_03113">
    <property type="entry name" value="Get1"/>
    <property type="match status" value="1"/>
</dbReference>
<keyword evidence="8 9" id="KW-0472">Membrane</keyword>
<dbReference type="GO" id="GO:0005789">
    <property type="term" value="C:endoplasmic reticulum membrane"/>
    <property type="evidence" value="ECO:0007669"/>
    <property type="project" value="UniProtKB-SubCell"/>
</dbReference>
<feature type="topological domain" description="Lumenal" evidence="9">
    <location>
        <position position="1"/>
    </location>
</feature>
<comment type="similarity">
    <text evidence="1 9">Belongs to the WRB/GET1 family.</text>
</comment>
<dbReference type="GeneID" id="80918459"/>
<evidence type="ECO:0000313" key="11">
    <source>
        <dbReference type="EMBL" id="CAI4039248.1"/>
    </source>
</evidence>
<dbReference type="PANTHER" id="PTHR42650">
    <property type="entry name" value="TAIL-ANCHORED PROTEIN INSERTION RECEPTOR WRB"/>
    <property type="match status" value="1"/>
</dbReference>
<dbReference type="InterPro" id="IPR028945">
    <property type="entry name" value="Get1"/>
</dbReference>
<dbReference type="AlphaFoldDB" id="A0AA35IZA2"/>
<keyword evidence="2 9" id="KW-0813">Transport</keyword>
<evidence type="ECO:0000256" key="1">
    <source>
        <dbReference type="ARBA" id="ARBA00010799"/>
    </source>
</evidence>
<dbReference type="GO" id="GO:0000139">
    <property type="term" value="C:Golgi membrane"/>
    <property type="evidence" value="ECO:0007669"/>
    <property type="project" value="UniProtKB-SubCell"/>
</dbReference>
<dbReference type="InterPro" id="IPR027538">
    <property type="entry name" value="Get1_fungi"/>
</dbReference>
<dbReference type="GO" id="GO:0043495">
    <property type="term" value="F:protein-membrane adaptor activity"/>
    <property type="evidence" value="ECO:0007669"/>
    <property type="project" value="TreeGrafter"/>
</dbReference>
<keyword evidence="7 9" id="KW-0175">Coiled coil</keyword>
<proteinExistence type="inferred from homology"/>
<feature type="topological domain" description="Cytoplasmic" evidence="9">
    <location>
        <begin position="22"/>
        <end position="104"/>
    </location>
</feature>
<evidence type="ECO:0000256" key="6">
    <source>
        <dbReference type="ARBA" id="ARBA00022989"/>
    </source>
</evidence>
<feature type="coiled-coil region" evidence="9">
    <location>
        <begin position="68"/>
        <end position="95"/>
    </location>
</feature>
<evidence type="ECO:0000256" key="2">
    <source>
        <dbReference type="ARBA" id="ARBA00022448"/>
    </source>
</evidence>
<dbReference type="InterPro" id="IPR029012">
    <property type="entry name" value="Helix_hairpin_bin_sf"/>
</dbReference>
<dbReference type="Proteomes" id="UP001161438">
    <property type="component" value="Chromosome 7"/>
</dbReference>
<feature type="chain" id="PRO_5041438871" description="Golgi to ER traffic protein 1" evidence="10">
    <location>
        <begin position="20"/>
        <end position="235"/>
    </location>
</feature>
<keyword evidence="9" id="KW-0333">Golgi apparatus</keyword>
<dbReference type="GO" id="GO:0016192">
    <property type="term" value="P:vesicle-mediated transport"/>
    <property type="evidence" value="ECO:0007669"/>
    <property type="project" value="UniProtKB-KW"/>
</dbReference>
<protein>
    <recommendedName>
        <fullName evidence="9">Golgi to ER traffic protein 1</fullName>
    </recommendedName>
    <alternativeName>
        <fullName evidence="9">Guided entry of tail-anchored proteins 1</fullName>
    </alternativeName>
</protein>
<dbReference type="EMBL" id="OX365763">
    <property type="protein sequence ID" value="CAI4039248.1"/>
    <property type="molecule type" value="Genomic_DNA"/>
</dbReference>
<feature type="signal peptide" evidence="10">
    <location>
        <begin position="1"/>
        <end position="19"/>
    </location>
</feature>
<evidence type="ECO:0000256" key="10">
    <source>
        <dbReference type="SAM" id="SignalP"/>
    </source>
</evidence>
<evidence type="ECO:0000256" key="5">
    <source>
        <dbReference type="ARBA" id="ARBA00022892"/>
    </source>
</evidence>
<name>A0AA35IZA2_SACMI</name>
<gene>
    <name evidence="11" type="primary">SMKI07G2280</name>
    <name evidence="9" type="synonym">GET1</name>
    <name evidence="11" type="ORF">SMKI_07G2280</name>
</gene>
<evidence type="ECO:0000256" key="4">
    <source>
        <dbReference type="ARBA" id="ARBA00022824"/>
    </source>
</evidence>
<accession>A0AA35IZA2</accession>
<reference evidence="11" key="1">
    <citation type="submission" date="2022-10" db="EMBL/GenBank/DDBJ databases">
        <authorList>
            <person name="Byrne P K."/>
        </authorList>
    </citation>
    <scope>NUCLEOTIDE SEQUENCE</scope>
    <source>
        <strain evidence="11">IFO1815</strain>
    </source>
</reference>
<evidence type="ECO:0000313" key="12">
    <source>
        <dbReference type="Proteomes" id="UP001161438"/>
    </source>
</evidence>
<dbReference type="Pfam" id="PF04420">
    <property type="entry name" value="CHD5"/>
    <property type="match status" value="1"/>
</dbReference>
<dbReference type="Gene3D" id="1.10.287.660">
    <property type="entry name" value="Helix hairpin bin"/>
    <property type="match status" value="1"/>
</dbReference>
<comment type="subunit">
    <text evidence="9">Component of the Golgi to ER traffic (GET) complex, which is composed of GET1, GET2 and GET3. Within the complex, GET1 and GET2 form a heterotetramer which is stabilized by phosphatidylinositol binding and which binds to the GET3 homodimer.</text>
</comment>
<organism evidence="11 12">
    <name type="scientific">Saccharomyces mikatae IFO 1815</name>
    <dbReference type="NCBI Taxonomy" id="226126"/>
    <lineage>
        <taxon>Eukaryota</taxon>
        <taxon>Fungi</taxon>
        <taxon>Dikarya</taxon>
        <taxon>Ascomycota</taxon>
        <taxon>Saccharomycotina</taxon>
        <taxon>Saccharomycetes</taxon>
        <taxon>Saccharomycetales</taxon>
        <taxon>Saccharomycetaceae</taxon>
        <taxon>Saccharomyces</taxon>
    </lineage>
</organism>
<evidence type="ECO:0000256" key="3">
    <source>
        <dbReference type="ARBA" id="ARBA00022692"/>
    </source>
</evidence>
<keyword evidence="12" id="KW-1185">Reference proteome</keyword>
<dbReference type="GO" id="GO:0043529">
    <property type="term" value="C:GET complex"/>
    <property type="evidence" value="ECO:0007669"/>
    <property type="project" value="UniProtKB-UniRule"/>
</dbReference>